<dbReference type="PANTHER" id="PTHR43157:SF35">
    <property type="entry name" value="DEHYDROGENASE_REDUCTASE FAMILY PROTEIN, PUTATIVE-RELATED"/>
    <property type="match status" value="1"/>
</dbReference>
<dbReference type="AlphaFoldDB" id="A0A6G1K367"/>
<dbReference type="InterPro" id="IPR002347">
    <property type="entry name" value="SDR_fam"/>
</dbReference>
<organism evidence="2 3">
    <name type="scientific">Pleomassaria siparia CBS 279.74</name>
    <dbReference type="NCBI Taxonomy" id="1314801"/>
    <lineage>
        <taxon>Eukaryota</taxon>
        <taxon>Fungi</taxon>
        <taxon>Dikarya</taxon>
        <taxon>Ascomycota</taxon>
        <taxon>Pezizomycotina</taxon>
        <taxon>Dothideomycetes</taxon>
        <taxon>Pleosporomycetidae</taxon>
        <taxon>Pleosporales</taxon>
        <taxon>Pleomassariaceae</taxon>
        <taxon>Pleomassaria</taxon>
    </lineage>
</organism>
<sequence>MASITLPPNTSFFHHFIQSQFRTTYKPPPASTNLSGQTTIITGSNTGIGYEACKVLLGFKLSHLIIAVRSAEKGEQAAVPLRKAYSEAQIDVWSLDMLSYDSIQAFARKCSTLTRLDTVILNAGLSNVKFEINASTGHETTFQVNYISTTLLAILLLPILKAKSPPGTPGRLTLVASCMGWNAAVPNRNAVPIFPTFDDSTNWNISAAAERYSVSKLMVLMLSLRLGDLVSPDDVIINSVEPGLVGGTGLQRSSPGAIKFVINMINRLVARTTLHGAWTYADAAIVKGRETHGSFIVNWQIYPYAALMYTEEGKRLGGQIWKETMEELNFAGVEDILASM</sequence>
<reference evidence="2" key="1">
    <citation type="journal article" date="2020" name="Stud. Mycol.">
        <title>101 Dothideomycetes genomes: a test case for predicting lifestyles and emergence of pathogens.</title>
        <authorList>
            <person name="Haridas S."/>
            <person name="Albert R."/>
            <person name="Binder M."/>
            <person name="Bloem J."/>
            <person name="Labutti K."/>
            <person name="Salamov A."/>
            <person name="Andreopoulos B."/>
            <person name="Baker S."/>
            <person name="Barry K."/>
            <person name="Bills G."/>
            <person name="Bluhm B."/>
            <person name="Cannon C."/>
            <person name="Castanera R."/>
            <person name="Culley D."/>
            <person name="Daum C."/>
            <person name="Ezra D."/>
            <person name="Gonzalez J."/>
            <person name="Henrissat B."/>
            <person name="Kuo A."/>
            <person name="Liang C."/>
            <person name="Lipzen A."/>
            <person name="Lutzoni F."/>
            <person name="Magnuson J."/>
            <person name="Mondo S."/>
            <person name="Nolan M."/>
            <person name="Ohm R."/>
            <person name="Pangilinan J."/>
            <person name="Park H.-J."/>
            <person name="Ramirez L."/>
            <person name="Alfaro M."/>
            <person name="Sun H."/>
            <person name="Tritt A."/>
            <person name="Yoshinaga Y."/>
            <person name="Zwiers L.-H."/>
            <person name="Turgeon B."/>
            <person name="Goodwin S."/>
            <person name="Spatafora J."/>
            <person name="Crous P."/>
            <person name="Grigoriev I."/>
        </authorList>
    </citation>
    <scope>NUCLEOTIDE SEQUENCE</scope>
    <source>
        <strain evidence="2">CBS 279.74</strain>
    </source>
</reference>
<evidence type="ECO:0000313" key="3">
    <source>
        <dbReference type="Proteomes" id="UP000799428"/>
    </source>
</evidence>
<dbReference type="Pfam" id="PF00106">
    <property type="entry name" value="adh_short"/>
    <property type="match status" value="1"/>
</dbReference>
<evidence type="ECO:0000313" key="2">
    <source>
        <dbReference type="EMBL" id="KAF2707304.1"/>
    </source>
</evidence>
<gene>
    <name evidence="2" type="ORF">K504DRAFT_483430</name>
</gene>
<dbReference type="OrthoDB" id="542013at2759"/>
<dbReference type="EMBL" id="MU005774">
    <property type="protein sequence ID" value="KAF2707304.1"/>
    <property type="molecule type" value="Genomic_DNA"/>
</dbReference>
<keyword evidence="1" id="KW-0560">Oxidoreductase</keyword>
<keyword evidence="3" id="KW-1185">Reference proteome</keyword>
<name>A0A6G1K367_9PLEO</name>
<dbReference type="PANTHER" id="PTHR43157">
    <property type="entry name" value="PHOSPHATIDYLINOSITOL-GLYCAN BIOSYNTHESIS CLASS F PROTEIN-RELATED"/>
    <property type="match status" value="1"/>
</dbReference>
<evidence type="ECO:0000256" key="1">
    <source>
        <dbReference type="ARBA" id="ARBA00023002"/>
    </source>
</evidence>
<dbReference type="Gene3D" id="3.40.50.720">
    <property type="entry name" value="NAD(P)-binding Rossmann-like Domain"/>
    <property type="match status" value="1"/>
</dbReference>
<accession>A0A6G1K367</accession>
<dbReference type="Proteomes" id="UP000799428">
    <property type="component" value="Unassembled WGS sequence"/>
</dbReference>
<dbReference type="GO" id="GO:0016491">
    <property type="term" value="F:oxidoreductase activity"/>
    <property type="evidence" value="ECO:0007669"/>
    <property type="project" value="UniProtKB-KW"/>
</dbReference>
<dbReference type="InterPro" id="IPR036291">
    <property type="entry name" value="NAD(P)-bd_dom_sf"/>
</dbReference>
<dbReference type="PRINTS" id="PR00081">
    <property type="entry name" value="GDHRDH"/>
</dbReference>
<protein>
    <submittedName>
        <fullName evidence="2">Short-chain dehydrogenase/reductase family protein</fullName>
    </submittedName>
</protein>
<proteinExistence type="predicted"/>
<dbReference type="SUPFAM" id="SSF51735">
    <property type="entry name" value="NAD(P)-binding Rossmann-fold domains"/>
    <property type="match status" value="1"/>
</dbReference>